<dbReference type="Proteomes" id="UP001378592">
    <property type="component" value="Unassembled WGS sequence"/>
</dbReference>
<keyword evidence="5" id="KW-0966">Cell projection</keyword>
<proteinExistence type="predicted"/>
<protein>
    <recommendedName>
        <fullName evidence="9">Dynein regulatory complex protein 9</fullName>
    </recommendedName>
</protein>
<comment type="subcellular location">
    <subcellularLocation>
        <location evidence="2">Cell projection</location>
    </subcellularLocation>
    <subcellularLocation>
        <location evidence="1">Cytoplasm</location>
        <location evidence="1">Cytoskeleton</location>
    </subcellularLocation>
</comment>
<reference evidence="7 8" key="1">
    <citation type="submission" date="2024-03" db="EMBL/GenBank/DDBJ databases">
        <title>The genome assembly and annotation of the cricket Gryllus longicercus Weissman &amp; Gray.</title>
        <authorList>
            <person name="Szrajer S."/>
            <person name="Gray D."/>
            <person name="Ylla G."/>
        </authorList>
    </citation>
    <scope>NUCLEOTIDE SEQUENCE [LARGE SCALE GENOMIC DNA]</scope>
    <source>
        <strain evidence="7">DAG 2021-001</strain>
        <tissue evidence="7">Whole body minus gut</tissue>
    </source>
</reference>
<feature type="coiled-coil region" evidence="6">
    <location>
        <begin position="226"/>
        <end position="268"/>
    </location>
</feature>
<dbReference type="PANTHER" id="PTHR14871:SF1">
    <property type="entry name" value="DYNEIN REGULATORY COMPLEX PROTEIN 9"/>
    <property type="match status" value="1"/>
</dbReference>
<gene>
    <name evidence="7" type="ORF">R5R35_004082</name>
</gene>
<evidence type="ECO:0000256" key="4">
    <source>
        <dbReference type="ARBA" id="ARBA00023212"/>
    </source>
</evidence>
<evidence type="ECO:0000256" key="1">
    <source>
        <dbReference type="ARBA" id="ARBA00004245"/>
    </source>
</evidence>
<dbReference type="GO" id="GO:0005737">
    <property type="term" value="C:cytoplasm"/>
    <property type="evidence" value="ECO:0007669"/>
    <property type="project" value="TreeGrafter"/>
</dbReference>
<evidence type="ECO:0000256" key="2">
    <source>
        <dbReference type="ARBA" id="ARBA00004316"/>
    </source>
</evidence>
<sequence>MSHANKEKEDFFEEGKKYKKKQKRLSIKNTNVTTQLNELETVFITSVLESLIEMLKVLSQSNDKPLVYKETTYITLEDRLGKFYQEPPLIDQETNAPVDLDSKDAKFRKIQKELAYLKGMITKSIEHLTLKGNYTALEDFVIFEIFKQMEEDELLLQEKKIQQTLVNIKADIVRQKELFDEKTLDLDQQLATMKDEVFRVLLTSNIEARYIDKWETARADQHFYQCARMENKLKETLAKVKLETDNEIQAHKNIINFLNQEIKRLGCECEAWLLKLKQDSDKADVEIKHAKEVLEGLRKTKQETTDLFEFRQGQLLEREQEKERLRREEEMQVLRAAMARRIQGWWRAILLRRRLRALRRKAKPKGK</sequence>
<dbReference type="EMBL" id="JAZDUA010000209">
    <property type="protein sequence ID" value="KAK7864166.1"/>
    <property type="molecule type" value="Genomic_DNA"/>
</dbReference>
<comment type="caution">
    <text evidence="7">The sequence shown here is derived from an EMBL/GenBank/DDBJ whole genome shotgun (WGS) entry which is preliminary data.</text>
</comment>
<keyword evidence="8" id="KW-1185">Reference proteome</keyword>
<evidence type="ECO:0000313" key="8">
    <source>
        <dbReference type="Proteomes" id="UP001378592"/>
    </source>
</evidence>
<keyword evidence="3" id="KW-0963">Cytoplasm</keyword>
<dbReference type="GO" id="GO:0005856">
    <property type="term" value="C:cytoskeleton"/>
    <property type="evidence" value="ECO:0007669"/>
    <property type="project" value="UniProtKB-SubCell"/>
</dbReference>
<dbReference type="AlphaFoldDB" id="A0AAN9Z4F7"/>
<dbReference type="InterPro" id="IPR042618">
    <property type="entry name" value="IQCG"/>
</dbReference>
<dbReference type="PANTHER" id="PTHR14871">
    <property type="entry name" value="DYNEIN REGULATORY COMPLEX PROTEIN 9"/>
    <property type="match status" value="1"/>
</dbReference>
<accession>A0AAN9Z4F7</accession>
<organism evidence="7 8">
    <name type="scientific">Gryllus longicercus</name>
    <dbReference type="NCBI Taxonomy" id="2509291"/>
    <lineage>
        <taxon>Eukaryota</taxon>
        <taxon>Metazoa</taxon>
        <taxon>Ecdysozoa</taxon>
        <taxon>Arthropoda</taxon>
        <taxon>Hexapoda</taxon>
        <taxon>Insecta</taxon>
        <taxon>Pterygota</taxon>
        <taxon>Neoptera</taxon>
        <taxon>Polyneoptera</taxon>
        <taxon>Orthoptera</taxon>
        <taxon>Ensifera</taxon>
        <taxon>Gryllidea</taxon>
        <taxon>Grylloidea</taxon>
        <taxon>Gryllidae</taxon>
        <taxon>Gryllinae</taxon>
        <taxon>Gryllus</taxon>
    </lineage>
</organism>
<evidence type="ECO:0000256" key="3">
    <source>
        <dbReference type="ARBA" id="ARBA00022490"/>
    </source>
</evidence>
<dbReference type="GO" id="GO:0044782">
    <property type="term" value="P:cilium organization"/>
    <property type="evidence" value="ECO:0007669"/>
    <property type="project" value="TreeGrafter"/>
</dbReference>
<evidence type="ECO:0008006" key="9">
    <source>
        <dbReference type="Google" id="ProtNLM"/>
    </source>
</evidence>
<evidence type="ECO:0000256" key="5">
    <source>
        <dbReference type="ARBA" id="ARBA00023273"/>
    </source>
</evidence>
<name>A0AAN9Z4F7_9ORTH</name>
<keyword evidence="4" id="KW-0206">Cytoskeleton</keyword>
<dbReference type="GO" id="GO:0031514">
    <property type="term" value="C:motile cilium"/>
    <property type="evidence" value="ECO:0007669"/>
    <property type="project" value="TreeGrafter"/>
</dbReference>
<evidence type="ECO:0000313" key="7">
    <source>
        <dbReference type="EMBL" id="KAK7864166.1"/>
    </source>
</evidence>
<keyword evidence="6" id="KW-0175">Coiled coil</keyword>
<evidence type="ECO:0000256" key="6">
    <source>
        <dbReference type="SAM" id="Coils"/>
    </source>
</evidence>
<dbReference type="PROSITE" id="PS50096">
    <property type="entry name" value="IQ"/>
    <property type="match status" value="1"/>
</dbReference>